<keyword evidence="5" id="KW-0732">Signal</keyword>
<keyword evidence="3" id="KW-0677">Repeat</keyword>
<evidence type="ECO:0000259" key="6">
    <source>
        <dbReference type="Pfam" id="PF08263"/>
    </source>
</evidence>
<feature type="signal peptide" evidence="5">
    <location>
        <begin position="1"/>
        <end position="27"/>
    </location>
</feature>
<reference evidence="8" key="1">
    <citation type="journal article" date="2018" name="Nat. Plants">
        <title>Whole-genome landscape of Medicago truncatula symbiotic genes.</title>
        <authorList>
            <person name="Pecrix Y."/>
            <person name="Staton S.E."/>
            <person name="Sallet E."/>
            <person name="Lelandais-Briere C."/>
            <person name="Moreau S."/>
            <person name="Carrere S."/>
            <person name="Blein T."/>
            <person name="Jardinaud M.F."/>
            <person name="Latrasse D."/>
            <person name="Zouine M."/>
            <person name="Zahm M."/>
            <person name="Kreplak J."/>
            <person name="Mayjonade B."/>
            <person name="Satge C."/>
            <person name="Perez M."/>
            <person name="Cauet S."/>
            <person name="Marande W."/>
            <person name="Chantry-Darmon C."/>
            <person name="Lopez-Roques C."/>
            <person name="Bouchez O."/>
            <person name="Berard A."/>
            <person name="Debelle F."/>
            <person name="Munos S."/>
            <person name="Bendahmane A."/>
            <person name="Berges H."/>
            <person name="Niebel A."/>
            <person name="Buitink J."/>
            <person name="Frugier F."/>
            <person name="Benhamed M."/>
            <person name="Crespi M."/>
            <person name="Gouzy J."/>
            <person name="Gamas P."/>
        </authorList>
    </citation>
    <scope>NUCLEOTIDE SEQUENCE [LARGE SCALE GENOMIC DNA]</scope>
    <source>
        <strain evidence="8">cv. Jemalong A17</strain>
    </source>
</reference>
<evidence type="ECO:0000256" key="2">
    <source>
        <dbReference type="ARBA" id="ARBA00022614"/>
    </source>
</evidence>
<feature type="domain" description="Leucine-rich repeat-containing N-terminal plant-type" evidence="6">
    <location>
        <begin position="34"/>
        <end position="73"/>
    </location>
</feature>
<dbReference type="InterPro" id="IPR051848">
    <property type="entry name" value="PGIP"/>
</dbReference>
<dbReference type="Proteomes" id="UP000265566">
    <property type="component" value="Chromosome 4"/>
</dbReference>
<dbReference type="SUPFAM" id="SSF52058">
    <property type="entry name" value="L domain-like"/>
    <property type="match status" value="1"/>
</dbReference>
<dbReference type="EMBL" id="PSQE01000004">
    <property type="protein sequence ID" value="RHN62795.1"/>
    <property type="molecule type" value="Genomic_DNA"/>
</dbReference>
<dbReference type="AlphaFoldDB" id="A0A396IGA6"/>
<gene>
    <name evidence="7" type="ORF">MtrunA17_Chr4g0051271</name>
</gene>
<comment type="similarity">
    <text evidence="4">Belongs to the polygalacturonase-inhibiting protein family.</text>
</comment>
<organism evidence="7 8">
    <name type="scientific">Medicago truncatula</name>
    <name type="common">Barrel medic</name>
    <name type="synonym">Medicago tribuloides</name>
    <dbReference type="NCBI Taxonomy" id="3880"/>
    <lineage>
        <taxon>Eukaryota</taxon>
        <taxon>Viridiplantae</taxon>
        <taxon>Streptophyta</taxon>
        <taxon>Embryophyta</taxon>
        <taxon>Tracheophyta</taxon>
        <taxon>Spermatophyta</taxon>
        <taxon>Magnoliopsida</taxon>
        <taxon>eudicotyledons</taxon>
        <taxon>Gunneridae</taxon>
        <taxon>Pentapetalae</taxon>
        <taxon>rosids</taxon>
        <taxon>fabids</taxon>
        <taxon>Fabales</taxon>
        <taxon>Fabaceae</taxon>
        <taxon>Papilionoideae</taxon>
        <taxon>50 kb inversion clade</taxon>
        <taxon>NPAAA clade</taxon>
        <taxon>Hologalegina</taxon>
        <taxon>IRL clade</taxon>
        <taxon>Trifolieae</taxon>
        <taxon>Medicago</taxon>
    </lineage>
</organism>
<evidence type="ECO:0000313" key="8">
    <source>
        <dbReference type="Proteomes" id="UP000265566"/>
    </source>
</evidence>
<keyword evidence="2" id="KW-0433">Leucine-rich repeat</keyword>
<protein>
    <submittedName>
        <fullName evidence="7">Putative leucine-rich repeat-containing, plant-type, leucine-rich repeat domain, L</fullName>
    </submittedName>
</protein>
<name>A0A396IGA6_MEDTR</name>
<feature type="chain" id="PRO_5017215931" evidence="5">
    <location>
        <begin position="28"/>
        <end position="379"/>
    </location>
</feature>
<dbReference type="Pfam" id="PF08263">
    <property type="entry name" value="LRRNT_2"/>
    <property type="match status" value="1"/>
</dbReference>
<proteinExistence type="inferred from homology"/>
<evidence type="ECO:0000313" key="7">
    <source>
        <dbReference type="EMBL" id="RHN62795.1"/>
    </source>
</evidence>
<dbReference type="InterPro" id="IPR013210">
    <property type="entry name" value="LRR_N_plant-typ"/>
</dbReference>
<comment type="subcellular location">
    <subcellularLocation>
        <location evidence="1">Cell envelope</location>
    </subcellularLocation>
</comment>
<evidence type="ECO:0000256" key="3">
    <source>
        <dbReference type="ARBA" id="ARBA00022737"/>
    </source>
</evidence>
<evidence type="ECO:0000256" key="4">
    <source>
        <dbReference type="ARBA" id="ARBA00038043"/>
    </source>
</evidence>
<accession>A0A396IGA6</accession>
<dbReference type="InterPro" id="IPR001611">
    <property type="entry name" value="Leu-rich_rpt"/>
</dbReference>
<dbReference type="Pfam" id="PF00560">
    <property type="entry name" value="LRR_1"/>
    <property type="match status" value="1"/>
</dbReference>
<sequence length="379" mass="42348">MIPSTMNFTSCIYLLLIILTTNHFILSHSENCNPDDKRTLLQIKKEFGNPSQLSSWDPTIDCCNSTWLGVDCDNFNRTYRITGLDLENINLPKPVPIPPSIFNLPSLNVLYLAYMPNLVGPIPPSISKLSKLNYIYIIQTNISGEIPYTLSQIKTLVTISFNSNKLTGPLPASLSTIPTLAGIAFNDNQLTGTIPESYGSFPPLFTGLLLSRNRLSGKIPASLRKLNLADVDLSHNAFEGDASMFFKSNILTYTITLGSNSFAFDISKVGLSKDLNKLDIRHNKIYGKLPERLSELRYLHKLNVSDNNLCGQIPMNTRFDASCYVLNKCLFDWNIKKCLTIKYTSCHKRYSVTQPLILIATTHTIQAYKISIPVPPTSN</sequence>
<evidence type="ECO:0000256" key="5">
    <source>
        <dbReference type="SAM" id="SignalP"/>
    </source>
</evidence>
<comment type="caution">
    <text evidence="7">The sequence shown here is derived from an EMBL/GenBank/DDBJ whole genome shotgun (WGS) entry which is preliminary data.</text>
</comment>
<dbReference type="Gramene" id="rna25404">
    <property type="protein sequence ID" value="RHN62795.1"/>
    <property type="gene ID" value="gene25404"/>
</dbReference>
<dbReference type="Gene3D" id="3.80.10.10">
    <property type="entry name" value="Ribonuclease Inhibitor"/>
    <property type="match status" value="1"/>
</dbReference>
<dbReference type="PANTHER" id="PTHR48059:SF24">
    <property type="entry name" value="POLYGALACTURONASE INHIBITOR"/>
    <property type="match status" value="1"/>
</dbReference>
<dbReference type="PANTHER" id="PTHR48059">
    <property type="entry name" value="POLYGALACTURONASE INHIBITOR 1"/>
    <property type="match status" value="1"/>
</dbReference>
<dbReference type="InterPro" id="IPR032675">
    <property type="entry name" value="LRR_dom_sf"/>
</dbReference>
<evidence type="ECO:0000256" key="1">
    <source>
        <dbReference type="ARBA" id="ARBA00004196"/>
    </source>
</evidence>